<dbReference type="Proteomes" id="UP000637239">
    <property type="component" value="Chromosome 2"/>
</dbReference>
<feature type="domain" description="Hemerythrin-like" evidence="1">
    <location>
        <begin position="40"/>
        <end position="158"/>
    </location>
</feature>
<dbReference type="InterPro" id="IPR012312">
    <property type="entry name" value="Hemerythrin-like"/>
</dbReference>
<dbReference type="GeneID" id="66979106"/>
<dbReference type="EMBL" id="AP024417">
    <property type="protein sequence ID" value="BCR84747.1"/>
    <property type="molecule type" value="Genomic_DNA"/>
</dbReference>
<evidence type="ECO:0000313" key="3">
    <source>
        <dbReference type="Proteomes" id="UP000637239"/>
    </source>
</evidence>
<name>A0A7R7VHD9_ASPCH</name>
<keyword evidence="3" id="KW-1185">Reference proteome</keyword>
<dbReference type="RefSeq" id="XP_043133269.1">
    <property type="nucleotide sequence ID" value="XM_043284482.1"/>
</dbReference>
<reference evidence="2" key="2">
    <citation type="submission" date="2021-02" db="EMBL/GenBank/DDBJ databases">
        <title>Aspergillus chevalieri M1 genome sequence.</title>
        <authorList>
            <person name="Kadooka C."/>
            <person name="Mori K."/>
            <person name="Futagami T."/>
        </authorList>
    </citation>
    <scope>NUCLEOTIDE SEQUENCE</scope>
    <source>
        <strain evidence="2">M1</strain>
    </source>
</reference>
<reference evidence="2" key="1">
    <citation type="submission" date="2021-01" db="EMBL/GenBank/DDBJ databases">
        <authorList>
            <consortium name="Aspergillus chevalieri M1 genome sequencing consortium"/>
            <person name="Kazuki M."/>
            <person name="Futagami T."/>
        </authorList>
    </citation>
    <scope>NUCLEOTIDE SEQUENCE</scope>
    <source>
        <strain evidence="2">M1</strain>
    </source>
</reference>
<dbReference type="PANTHER" id="PTHR35585">
    <property type="entry name" value="HHE DOMAIN PROTEIN (AFU_ORTHOLOGUE AFUA_4G00730)"/>
    <property type="match status" value="1"/>
</dbReference>
<dbReference type="PANTHER" id="PTHR35585:SF3">
    <property type="entry name" value="HEMERYTHRIN-LIKE DOMAIN-CONTAINING PROTEIN"/>
    <property type="match status" value="1"/>
</dbReference>
<dbReference type="AlphaFoldDB" id="A0A7R7VHD9"/>
<evidence type="ECO:0000313" key="2">
    <source>
        <dbReference type="EMBL" id="BCR84747.1"/>
    </source>
</evidence>
<dbReference type="Pfam" id="PF01814">
    <property type="entry name" value="Hemerythrin"/>
    <property type="match status" value="1"/>
</dbReference>
<sequence>MTTTSNTSIVEPHLLRNVNTHQLRAYSTQASGPTYHLRVLESIKEDHREISACGEQILQSNDADEQTRAQNMFTWELARHAVAEELVLYPAMEQYLEGGRGRELAEKDRREHQTIKNQLHTFQNLKPSDPRFRPTLQSLLSDFKSHAHEEETTDVPALDSKLSQEESVGLSRALDRTKMFVPSRSHPGAPSKPPFESAVGLMMAPIDHLGDLFRKWPGR</sequence>
<gene>
    <name evidence="2" type="ORF">ACHE_20205A</name>
</gene>
<evidence type="ECO:0000259" key="1">
    <source>
        <dbReference type="Pfam" id="PF01814"/>
    </source>
</evidence>
<protein>
    <recommendedName>
        <fullName evidence="1">Hemerythrin-like domain-containing protein</fullName>
    </recommendedName>
</protein>
<dbReference type="KEGG" id="ache:ACHE_20205A"/>
<dbReference type="Gene3D" id="1.20.120.520">
    <property type="entry name" value="nmb1532 protein domain like"/>
    <property type="match status" value="1"/>
</dbReference>
<organism evidence="2 3">
    <name type="scientific">Aspergillus chevalieri</name>
    <name type="common">Eurotium chevalieri</name>
    <dbReference type="NCBI Taxonomy" id="182096"/>
    <lineage>
        <taxon>Eukaryota</taxon>
        <taxon>Fungi</taxon>
        <taxon>Dikarya</taxon>
        <taxon>Ascomycota</taxon>
        <taxon>Pezizomycotina</taxon>
        <taxon>Eurotiomycetes</taxon>
        <taxon>Eurotiomycetidae</taxon>
        <taxon>Eurotiales</taxon>
        <taxon>Aspergillaceae</taxon>
        <taxon>Aspergillus</taxon>
        <taxon>Aspergillus subgen. Aspergillus</taxon>
    </lineage>
</organism>
<accession>A0A7R7VHD9</accession>
<proteinExistence type="predicted"/>